<name>A0A0G4MNX3_VERLO</name>
<feature type="compositionally biased region" description="Basic residues" evidence="1">
    <location>
        <begin position="17"/>
        <end position="42"/>
    </location>
</feature>
<feature type="non-terminal residue" evidence="2">
    <location>
        <position position="1"/>
    </location>
</feature>
<organism evidence="2 3">
    <name type="scientific">Verticillium longisporum</name>
    <name type="common">Verticillium dahliae var. longisporum</name>
    <dbReference type="NCBI Taxonomy" id="100787"/>
    <lineage>
        <taxon>Eukaryota</taxon>
        <taxon>Fungi</taxon>
        <taxon>Dikarya</taxon>
        <taxon>Ascomycota</taxon>
        <taxon>Pezizomycotina</taxon>
        <taxon>Sordariomycetes</taxon>
        <taxon>Hypocreomycetidae</taxon>
        <taxon>Glomerellales</taxon>
        <taxon>Plectosphaerellaceae</taxon>
        <taxon>Verticillium</taxon>
    </lineage>
</organism>
<feature type="region of interest" description="Disordered" evidence="1">
    <location>
        <begin position="1"/>
        <end position="42"/>
    </location>
</feature>
<dbReference type="AlphaFoldDB" id="A0A0G4MNX3"/>
<feature type="compositionally biased region" description="Basic residues" evidence="1">
    <location>
        <begin position="77"/>
        <end position="91"/>
    </location>
</feature>
<evidence type="ECO:0000313" key="2">
    <source>
        <dbReference type="EMBL" id="CRK36013.1"/>
    </source>
</evidence>
<protein>
    <submittedName>
        <fullName evidence="2">Uncharacterized protein</fullName>
    </submittedName>
</protein>
<reference evidence="2 3" key="1">
    <citation type="submission" date="2015-05" db="EMBL/GenBank/DDBJ databases">
        <authorList>
            <person name="Wang D.B."/>
            <person name="Wang M."/>
        </authorList>
    </citation>
    <scope>NUCLEOTIDE SEQUENCE [LARGE SCALE GENOMIC DNA]</scope>
    <source>
        <strain evidence="2">VL1</strain>
    </source>
</reference>
<keyword evidence="3" id="KW-1185">Reference proteome</keyword>
<feature type="region of interest" description="Disordered" evidence="1">
    <location>
        <begin position="77"/>
        <end position="109"/>
    </location>
</feature>
<sequence>RPVPAPARAYGRDPVRRSRHGHPRPRLPHRRPPAGRQPGRPRLRAALPLAAADLFRPRRRRQVPHRVFRALRRRLRRRGPRVAPRRFRPRARPVDRQPRHAGAVGRRAQ</sequence>
<dbReference type="EMBL" id="CVQH01023848">
    <property type="protein sequence ID" value="CRK36013.1"/>
    <property type="molecule type" value="Genomic_DNA"/>
</dbReference>
<accession>A0A0G4MNX3</accession>
<feature type="non-terminal residue" evidence="2">
    <location>
        <position position="109"/>
    </location>
</feature>
<dbReference type="Proteomes" id="UP000044602">
    <property type="component" value="Unassembled WGS sequence"/>
</dbReference>
<evidence type="ECO:0000313" key="3">
    <source>
        <dbReference type="Proteomes" id="UP000044602"/>
    </source>
</evidence>
<evidence type="ECO:0000256" key="1">
    <source>
        <dbReference type="SAM" id="MobiDB-lite"/>
    </source>
</evidence>
<gene>
    <name evidence="2" type="ORF">BN1708_019893</name>
</gene>
<proteinExistence type="predicted"/>